<dbReference type="STRING" id="1817863.A2Y62_02205"/>
<dbReference type="EMBL" id="MFGW01000155">
    <property type="protein sequence ID" value="OGF63681.1"/>
    <property type="molecule type" value="Genomic_DNA"/>
</dbReference>
<proteinExistence type="predicted"/>
<organism evidence="2 3">
    <name type="scientific">Candidatus Fischerbacteria bacterium RBG_13_37_8</name>
    <dbReference type="NCBI Taxonomy" id="1817863"/>
    <lineage>
        <taxon>Bacteria</taxon>
        <taxon>Candidatus Fischeribacteriota</taxon>
    </lineage>
</organism>
<keyword evidence="1" id="KW-1133">Transmembrane helix</keyword>
<reference evidence="2 3" key="1">
    <citation type="journal article" date="2016" name="Nat. Commun.">
        <title>Thousands of microbial genomes shed light on interconnected biogeochemical processes in an aquifer system.</title>
        <authorList>
            <person name="Anantharaman K."/>
            <person name="Brown C.T."/>
            <person name="Hug L.A."/>
            <person name="Sharon I."/>
            <person name="Castelle C.J."/>
            <person name="Probst A.J."/>
            <person name="Thomas B.C."/>
            <person name="Singh A."/>
            <person name="Wilkins M.J."/>
            <person name="Karaoz U."/>
            <person name="Brodie E.L."/>
            <person name="Williams K.H."/>
            <person name="Hubbard S.S."/>
            <person name="Banfield J.F."/>
        </authorList>
    </citation>
    <scope>NUCLEOTIDE SEQUENCE [LARGE SCALE GENOMIC DNA]</scope>
</reference>
<evidence type="ECO:0000313" key="2">
    <source>
        <dbReference type="EMBL" id="OGF63681.1"/>
    </source>
</evidence>
<evidence type="ECO:0000256" key="1">
    <source>
        <dbReference type="SAM" id="Phobius"/>
    </source>
</evidence>
<comment type="caution">
    <text evidence="2">The sequence shown here is derived from an EMBL/GenBank/DDBJ whole genome shotgun (WGS) entry which is preliminary data.</text>
</comment>
<dbReference type="AlphaFoldDB" id="A0A1F5VL28"/>
<protein>
    <submittedName>
        <fullName evidence="2">Uncharacterized protein</fullName>
    </submittedName>
</protein>
<dbReference type="Proteomes" id="UP000178943">
    <property type="component" value="Unassembled WGS sequence"/>
</dbReference>
<name>A0A1F5VL28_9BACT</name>
<keyword evidence="1" id="KW-0812">Transmembrane</keyword>
<sequence length="61" mass="7204">MSIALLNRNNVNAFPPRISFLGQVKILTSLLLLPQFLFLFIEILQFLLYNHYMIKIDFSME</sequence>
<evidence type="ECO:0000313" key="3">
    <source>
        <dbReference type="Proteomes" id="UP000178943"/>
    </source>
</evidence>
<keyword evidence="1" id="KW-0472">Membrane</keyword>
<gene>
    <name evidence="2" type="ORF">A2Y62_02205</name>
</gene>
<accession>A0A1F5VL28</accession>
<feature type="transmembrane region" description="Helical" evidence="1">
    <location>
        <begin position="26"/>
        <end position="49"/>
    </location>
</feature>